<keyword evidence="3" id="KW-1185">Reference proteome</keyword>
<dbReference type="AlphaFoldDB" id="W9RHB4"/>
<feature type="region of interest" description="Disordered" evidence="1">
    <location>
        <begin position="182"/>
        <end position="219"/>
    </location>
</feature>
<feature type="region of interest" description="Disordered" evidence="1">
    <location>
        <begin position="59"/>
        <end position="78"/>
    </location>
</feature>
<feature type="compositionally biased region" description="Basic and acidic residues" evidence="1">
    <location>
        <begin position="190"/>
        <end position="212"/>
    </location>
</feature>
<sequence length="242" mass="26981">MEGGGCPMSGYIYKVHWYSGNHAFSMFRILCCGRSKGGKRGRSCALLQMWRSKWFHRSEARGGPGASLTSRSSSPRCYASCDGTRLNSERRRRPHVDLIRQQMRDSPMMFLALCWFVSIGFYGRGDQLFTFCSLCGVEGFLISSCDCGIVGWSSSDQDYRLWGPCEPDKNANDEEALLEDVGSSNSSLSKETKEDFQTFSSPKERLRPDGRRTSGRTKHHRLIDGAALCCSKVAANRATGGH</sequence>
<proteinExistence type="predicted"/>
<organism evidence="2 3">
    <name type="scientific">Morus notabilis</name>
    <dbReference type="NCBI Taxonomy" id="981085"/>
    <lineage>
        <taxon>Eukaryota</taxon>
        <taxon>Viridiplantae</taxon>
        <taxon>Streptophyta</taxon>
        <taxon>Embryophyta</taxon>
        <taxon>Tracheophyta</taxon>
        <taxon>Spermatophyta</taxon>
        <taxon>Magnoliopsida</taxon>
        <taxon>eudicotyledons</taxon>
        <taxon>Gunneridae</taxon>
        <taxon>Pentapetalae</taxon>
        <taxon>rosids</taxon>
        <taxon>fabids</taxon>
        <taxon>Rosales</taxon>
        <taxon>Moraceae</taxon>
        <taxon>Moreae</taxon>
        <taxon>Morus</taxon>
    </lineage>
</organism>
<dbReference type="Proteomes" id="UP000030645">
    <property type="component" value="Unassembled WGS sequence"/>
</dbReference>
<accession>W9RHB4</accession>
<name>W9RHB4_9ROSA</name>
<evidence type="ECO:0000256" key="1">
    <source>
        <dbReference type="SAM" id="MobiDB-lite"/>
    </source>
</evidence>
<dbReference type="EMBL" id="KE344738">
    <property type="protein sequence ID" value="EXB76919.1"/>
    <property type="molecule type" value="Genomic_DNA"/>
</dbReference>
<evidence type="ECO:0000313" key="2">
    <source>
        <dbReference type="EMBL" id="EXB76919.1"/>
    </source>
</evidence>
<gene>
    <name evidence="2" type="ORF">L484_017920</name>
</gene>
<protein>
    <submittedName>
        <fullName evidence="2">Uncharacterized protein</fullName>
    </submittedName>
</protein>
<reference evidence="3" key="1">
    <citation type="submission" date="2013-01" db="EMBL/GenBank/DDBJ databases">
        <title>Draft Genome Sequence of a Mulberry Tree, Morus notabilis C.K. Schneid.</title>
        <authorList>
            <person name="He N."/>
            <person name="Zhao S."/>
        </authorList>
    </citation>
    <scope>NUCLEOTIDE SEQUENCE</scope>
</reference>
<evidence type="ECO:0000313" key="3">
    <source>
        <dbReference type="Proteomes" id="UP000030645"/>
    </source>
</evidence>